<evidence type="ECO:0008006" key="4">
    <source>
        <dbReference type="Google" id="ProtNLM"/>
    </source>
</evidence>
<evidence type="ECO:0000313" key="3">
    <source>
        <dbReference type="Proteomes" id="UP000654304"/>
    </source>
</evidence>
<comment type="caution">
    <text evidence="2">The sequence shown here is derived from an EMBL/GenBank/DDBJ whole genome shotgun (WGS) entry which is preliminary data.</text>
</comment>
<feature type="signal peptide" evidence="1">
    <location>
        <begin position="1"/>
        <end position="24"/>
    </location>
</feature>
<evidence type="ECO:0000256" key="1">
    <source>
        <dbReference type="SAM" id="SignalP"/>
    </source>
</evidence>
<dbReference type="RefSeq" id="WP_186902157.1">
    <property type="nucleotide sequence ID" value="NZ_JACOGD010000001.1"/>
</dbReference>
<keyword evidence="1" id="KW-0732">Signal</keyword>
<gene>
    <name evidence="2" type="ORF">H8K43_01185</name>
</gene>
<organism evidence="2 3">
    <name type="scientific">Undibacterium curvum</name>
    <dbReference type="NCBI Taxonomy" id="2762294"/>
    <lineage>
        <taxon>Bacteria</taxon>
        <taxon>Pseudomonadati</taxon>
        <taxon>Pseudomonadota</taxon>
        <taxon>Betaproteobacteria</taxon>
        <taxon>Burkholderiales</taxon>
        <taxon>Oxalobacteraceae</taxon>
        <taxon>Undibacterium</taxon>
    </lineage>
</organism>
<evidence type="ECO:0000313" key="2">
    <source>
        <dbReference type="EMBL" id="MBC3930269.1"/>
    </source>
</evidence>
<dbReference type="EMBL" id="JACOGD010000001">
    <property type="protein sequence ID" value="MBC3930269.1"/>
    <property type="molecule type" value="Genomic_DNA"/>
</dbReference>
<proteinExistence type="predicted"/>
<reference evidence="2 3" key="1">
    <citation type="submission" date="2020-08" db="EMBL/GenBank/DDBJ databases">
        <title>Novel species isolated from subtropical streams in China.</title>
        <authorList>
            <person name="Lu H."/>
        </authorList>
    </citation>
    <scope>NUCLEOTIDE SEQUENCE [LARGE SCALE GENOMIC DNA]</scope>
    <source>
        <strain evidence="2 3">CY22W</strain>
    </source>
</reference>
<sequence>MSVKTSSAFLLAATAFALAGVAGAADAPKGASGKAIAANDTVHCYNIHDCKGNSDCKTAEHACKGQNECKGHGFKAVSAKACFDKKGVIGDL</sequence>
<protein>
    <recommendedName>
        <fullName evidence="4">Integral membrane protein</fullName>
    </recommendedName>
</protein>
<feature type="chain" id="PRO_5045085488" description="Integral membrane protein" evidence="1">
    <location>
        <begin position="25"/>
        <end position="92"/>
    </location>
</feature>
<name>A0ABR7A032_9BURK</name>
<dbReference type="Proteomes" id="UP000654304">
    <property type="component" value="Unassembled WGS sequence"/>
</dbReference>
<keyword evidence="3" id="KW-1185">Reference proteome</keyword>
<accession>A0ABR7A032</accession>